<feature type="transmembrane region" description="Helical" evidence="1">
    <location>
        <begin position="12"/>
        <end position="28"/>
    </location>
</feature>
<keyword evidence="1" id="KW-1133">Transmembrane helix</keyword>
<dbReference type="EMBL" id="AOFM01000004">
    <property type="protein sequence ID" value="EME75817.1"/>
    <property type="molecule type" value="Genomic_DNA"/>
</dbReference>
<dbReference type="PATRIC" id="fig|1274524.3.peg.1277"/>
<dbReference type="eggNOG" id="ENOG5030DJV">
    <property type="taxonomic scope" value="Bacteria"/>
</dbReference>
<evidence type="ECO:0000313" key="2">
    <source>
        <dbReference type="EMBL" id="EME75817.1"/>
    </source>
</evidence>
<sequence>MWNTIVSFLPNWVVIMQAIFVFLIPYAISKFFHWIQIKEDEG</sequence>
<keyword evidence="1" id="KW-0472">Membrane</keyword>
<comment type="caution">
    <text evidence="2">The sequence shown here is derived from an EMBL/GenBank/DDBJ whole genome shotgun (WGS) entry which is preliminary data.</text>
</comment>
<reference evidence="2 3" key="1">
    <citation type="journal article" date="2013" name="Genome Announc.">
        <title>Draft Whole-Genome Sequence of Bacillus sonorensis Strain L12, a Source of Nonribosomal Lipopeptides.</title>
        <authorList>
            <person name="Adimpong D.B."/>
            <person name="Sorensen K.I."/>
            <person name="Nielsen D.S."/>
            <person name="Thorsen L."/>
            <person name="Rasmussen T.B."/>
            <person name="Derkx P.M."/>
            <person name="Jespersen L."/>
        </authorList>
    </citation>
    <scope>NUCLEOTIDE SEQUENCE [LARGE SCALE GENOMIC DNA]</scope>
    <source>
        <strain evidence="2 3">L12</strain>
    </source>
</reference>
<evidence type="ECO:0000313" key="3">
    <source>
        <dbReference type="Proteomes" id="UP000011907"/>
    </source>
</evidence>
<dbReference type="STRING" id="1274524.BSONL12_05873"/>
<dbReference type="Proteomes" id="UP000011907">
    <property type="component" value="Unassembled WGS sequence"/>
</dbReference>
<name>M5PGQ3_9BACI</name>
<organism evidence="2 3">
    <name type="scientific">Bacillus sonorensis L12</name>
    <dbReference type="NCBI Taxonomy" id="1274524"/>
    <lineage>
        <taxon>Bacteria</taxon>
        <taxon>Bacillati</taxon>
        <taxon>Bacillota</taxon>
        <taxon>Bacilli</taxon>
        <taxon>Bacillales</taxon>
        <taxon>Bacillaceae</taxon>
        <taxon>Bacillus</taxon>
    </lineage>
</organism>
<evidence type="ECO:0000256" key="1">
    <source>
        <dbReference type="SAM" id="Phobius"/>
    </source>
</evidence>
<accession>M5PGQ3</accession>
<keyword evidence="1" id="KW-0812">Transmembrane</keyword>
<dbReference type="AlphaFoldDB" id="M5PGQ3"/>
<protein>
    <submittedName>
        <fullName evidence="2">Uncharacterized protein</fullName>
    </submittedName>
</protein>
<proteinExistence type="predicted"/>
<gene>
    <name evidence="2" type="ORF">BSONL12_05873</name>
</gene>